<dbReference type="PANTHER" id="PTHR11907">
    <property type="entry name" value="AMIDOPHOSPHORIBOSYLTRANSFERASE"/>
    <property type="match status" value="1"/>
</dbReference>
<dbReference type="HAMAP" id="MF_01931">
    <property type="entry name" value="PurF"/>
    <property type="match status" value="1"/>
</dbReference>
<dbReference type="Gene3D" id="3.60.20.10">
    <property type="entry name" value="Glutamine Phosphoribosylpyrophosphate, subunit 1, domain 1"/>
    <property type="match status" value="1"/>
</dbReference>
<dbReference type="GO" id="GO:0006189">
    <property type="term" value="P:'de novo' IMP biosynthetic process"/>
    <property type="evidence" value="ECO:0007669"/>
    <property type="project" value="UniProtKB-UniRule"/>
</dbReference>
<feature type="binding site" evidence="7 10">
    <location>
        <position position="355"/>
    </location>
    <ligand>
        <name>Mg(2+)</name>
        <dbReference type="ChEBI" id="CHEBI:18420"/>
    </ligand>
</feature>
<evidence type="ECO:0000256" key="2">
    <source>
        <dbReference type="ARBA" id="ARBA00010138"/>
    </source>
</evidence>
<evidence type="ECO:0000256" key="9">
    <source>
        <dbReference type="PIRSR" id="PIRSR000485-1"/>
    </source>
</evidence>
<dbReference type="SUPFAM" id="SSF56235">
    <property type="entry name" value="N-terminal nucleophile aminohydrolases (Ntn hydrolases)"/>
    <property type="match status" value="1"/>
</dbReference>
<feature type="binding site" evidence="7 11">
    <location>
        <position position="445"/>
    </location>
    <ligand>
        <name>[4Fe-4S] cluster</name>
        <dbReference type="ChEBI" id="CHEBI:49883"/>
    </ligand>
</feature>
<dbReference type="CDD" id="cd06223">
    <property type="entry name" value="PRTases_typeI"/>
    <property type="match status" value="1"/>
</dbReference>
<evidence type="ECO:0000256" key="6">
    <source>
        <dbReference type="ARBA" id="ARBA00022962"/>
    </source>
</evidence>
<keyword evidence="7 10" id="KW-0479">Metal-binding</keyword>
<evidence type="ECO:0000259" key="12">
    <source>
        <dbReference type="PROSITE" id="PS51278"/>
    </source>
</evidence>
<dbReference type="GO" id="GO:0051539">
    <property type="term" value="F:4 iron, 4 sulfur cluster binding"/>
    <property type="evidence" value="ECO:0007669"/>
    <property type="project" value="UniProtKB-KW"/>
</dbReference>
<dbReference type="InterPro" id="IPR029057">
    <property type="entry name" value="PRTase-like"/>
</dbReference>
<feature type="binding site" evidence="7 11">
    <location>
        <position position="391"/>
    </location>
    <ligand>
        <name>[4Fe-4S] cluster</name>
        <dbReference type="ChEBI" id="CHEBI:49883"/>
    </ligand>
</feature>
<dbReference type="Gene3D" id="3.40.50.2020">
    <property type="match status" value="1"/>
</dbReference>
<dbReference type="SUPFAM" id="SSF53271">
    <property type="entry name" value="PRTase-like"/>
    <property type="match status" value="1"/>
</dbReference>
<dbReference type="CDD" id="cd00715">
    <property type="entry name" value="GPATase_N"/>
    <property type="match status" value="1"/>
</dbReference>
<feature type="binding site" evidence="7 10">
    <location>
        <position position="354"/>
    </location>
    <ligand>
        <name>Mg(2+)</name>
        <dbReference type="ChEBI" id="CHEBI:18420"/>
    </ligand>
</feature>
<feature type="domain" description="Glutamine amidotransferase type-2" evidence="12">
    <location>
        <begin position="10"/>
        <end position="229"/>
    </location>
</feature>
<dbReference type="AlphaFoldDB" id="A0A6J4TLH3"/>
<feature type="binding site" evidence="7 10">
    <location>
        <position position="292"/>
    </location>
    <ligand>
        <name>Mg(2+)</name>
        <dbReference type="ChEBI" id="CHEBI:18420"/>
    </ligand>
</feature>
<keyword evidence="7 10" id="KW-0460">Magnesium</keyword>
<accession>A0A6J4TLH3</accession>
<comment type="cofactor">
    <cofactor evidence="7 11">
        <name>[4Fe-4S] cluster</name>
        <dbReference type="ChEBI" id="CHEBI:49883"/>
    </cofactor>
    <text evidence="7 11">Binds 1 [4Fe-4S] cluster per subunit.</text>
</comment>
<dbReference type="GO" id="GO:0004044">
    <property type="term" value="F:amidophosphoribosyltransferase activity"/>
    <property type="evidence" value="ECO:0007669"/>
    <property type="project" value="UniProtKB-UniRule"/>
</dbReference>
<dbReference type="NCBIfam" id="TIGR01134">
    <property type="entry name" value="purF"/>
    <property type="match status" value="1"/>
</dbReference>
<evidence type="ECO:0000256" key="10">
    <source>
        <dbReference type="PIRSR" id="PIRSR000485-2"/>
    </source>
</evidence>
<keyword evidence="6 7" id="KW-0315">Glutamine amidotransferase</keyword>
<dbReference type="UniPathway" id="UPA00074">
    <property type="reaction ID" value="UER00124"/>
</dbReference>
<proteinExistence type="inferred from homology"/>
<reference evidence="13" key="1">
    <citation type="submission" date="2020-02" db="EMBL/GenBank/DDBJ databases">
        <authorList>
            <person name="Meier V. D."/>
        </authorList>
    </citation>
    <scope>NUCLEOTIDE SEQUENCE</scope>
    <source>
        <strain evidence="13">AVDCRST_MAG73</strain>
    </source>
</reference>
<dbReference type="GO" id="GO:0000287">
    <property type="term" value="F:magnesium ion binding"/>
    <property type="evidence" value="ECO:0007669"/>
    <property type="project" value="UniProtKB-UniRule"/>
</dbReference>
<evidence type="ECO:0000256" key="8">
    <source>
        <dbReference type="PIRNR" id="PIRNR000485"/>
    </source>
</evidence>
<gene>
    <name evidence="7" type="primary">purF</name>
    <name evidence="13" type="ORF">AVDCRST_MAG73-536</name>
</gene>
<feature type="active site" description="Nucleophile" evidence="7 9">
    <location>
        <position position="10"/>
    </location>
</feature>
<evidence type="ECO:0000313" key="13">
    <source>
        <dbReference type="EMBL" id="CAA9525721.1"/>
    </source>
</evidence>
<evidence type="ECO:0000256" key="4">
    <source>
        <dbReference type="ARBA" id="ARBA00022679"/>
    </source>
</evidence>
<keyword evidence="5 7" id="KW-0658">Purine biosynthesis</keyword>
<comment type="pathway">
    <text evidence="1 7 8">Purine metabolism; IMP biosynthesis via de novo pathway; N(1)-(5-phospho-D-ribosyl)glycinamide from 5-phospho-alpha-D-ribose 1-diphosphate: step 1/2.</text>
</comment>
<dbReference type="PIRSF" id="PIRSF000485">
    <property type="entry name" value="Amd_phspho_trans"/>
    <property type="match status" value="1"/>
</dbReference>
<comment type="catalytic activity">
    <reaction evidence="7 8">
        <text>5-phospho-beta-D-ribosylamine + L-glutamate + diphosphate = 5-phospho-alpha-D-ribose 1-diphosphate + L-glutamine + H2O</text>
        <dbReference type="Rhea" id="RHEA:14905"/>
        <dbReference type="ChEBI" id="CHEBI:15377"/>
        <dbReference type="ChEBI" id="CHEBI:29985"/>
        <dbReference type="ChEBI" id="CHEBI:33019"/>
        <dbReference type="ChEBI" id="CHEBI:58017"/>
        <dbReference type="ChEBI" id="CHEBI:58359"/>
        <dbReference type="ChEBI" id="CHEBI:58681"/>
        <dbReference type="EC" id="2.4.2.14"/>
    </reaction>
</comment>
<evidence type="ECO:0000256" key="11">
    <source>
        <dbReference type="PIRSR" id="PIRSR000485-3"/>
    </source>
</evidence>
<dbReference type="InterPro" id="IPR000836">
    <property type="entry name" value="PRTase_dom"/>
</dbReference>
<comment type="function">
    <text evidence="7">Catalyzes the formation of phosphoribosylamine from phosphoribosylpyrophosphate (PRPP) and glutamine.</text>
</comment>
<comment type="cofactor">
    <cofactor evidence="7 10">
        <name>Mg(2+)</name>
        <dbReference type="ChEBI" id="CHEBI:18420"/>
    </cofactor>
    <text evidence="7 10">Binds 1 Mg(2+) ion per subunit.</text>
</comment>
<keyword evidence="4 7" id="KW-0808">Transferase</keyword>
<sequence>MHDDKPRDACGVFGIYAPGEDAARLTFFGLYALQHRGQESAGIATSNGKKISVRTRLGLVGQAFAEDDLEDLPGGTAIGHARYSTAGSNKICNAGPLVADSPLGPIAVSHNGNLVNAAPLRRELEERGERFVTSTDSEVLTRMIAAAPGNDLPTKIRRAMGRMIGAFSLTVLTRDSLYAVRDPLGVRPLCLGRLGPHWVVASESCALSTIGAVYEREVEPGEIVEIDGDGMRSHGAGMPRPHAMCLFELIYFARPDSLIHDQRLHLVRQRMGEELAREHPVDADVTVGLPDSATPAAIGYARASGIPYQEALIKNRYIGRTFIQPTQRLRETGVSLKFNALPEVLAGRRVILVDDTIVRGTTSRPIVQLLRQAGATEVHMRVHAPPMVSPCYLGVDLAKKEDLIAANLSVPEIGRFIGVDSIGYLSLDGLMRAVAVPGEGFCTGCLTGAYPVPVQLGMDKLLLERV</sequence>
<dbReference type="EMBL" id="CADCWE010000031">
    <property type="protein sequence ID" value="CAA9525721.1"/>
    <property type="molecule type" value="Genomic_DNA"/>
</dbReference>
<feature type="binding site" evidence="7 11">
    <location>
        <position position="245"/>
    </location>
    <ligand>
        <name>[4Fe-4S] cluster</name>
        <dbReference type="ChEBI" id="CHEBI:49883"/>
    </ligand>
</feature>
<evidence type="ECO:0000256" key="5">
    <source>
        <dbReference type="ARBA" id="ARBA00022755"/>
    </source>
</evidence>
<keyword evidence="7 11" id="KW-0411">Iron-sulfur</keyword>
<feature type="binding site" evidence="7 11">
    <location>
        <position position="442"/>
    </location>
    <ligand>
        <name>[4Fe-4S] cluster</name>
        <dbReference type="ChEBI" id="CHEBI:49883"/>
    </ligand>
</feature>
<protein>
    <recommendedName>
        <fullName evidence="7">Amidophosphoribosyltransferase</fullName>
        <shortName evidence="7">ATase</shortName>
        <ecNumber evidence="7">2.4.2.14</ecNumber>
    </recommendedName>
    <alternativeName>
        <fullName evidence="7">Glutamine phosphoribosylpyrophosphate amidotransferase</fullName>
        <shortName evidence="7">GPATase</shortName>
    </alternativeName>
</protein>
<dbReference type="InterPro" id="IPR005854">
    <property type="entry name" value="PurF"/>
</dbReference>
<dbReference type="PROSITE" id="PS51278">
    <property type="entry name" value="GATASE_TYPE_2"/>
    <property type="match status" value="1"/>
</dbReference>
<name>A0A6J4TLH3_9BACT</name>
<dbReference type="InterPro" id="IPR035584">
    <property type="entry name" value="PurF_N"/>
</dbReference>
<keyword evidence="3 7" id="KW-0328">Glycosyltransferase</keyword>
<evidence type="ECO:0000256" key="1">
    <source>
        <dbReference type="ARBA" id="ARBA00005209"/>
    </source>
</evidence>
<dbReference type="InterPro" id="IPR017932">
    <property type="entry name" value="GATase_2_dom"/>
</dbReference>
<organism evidence="13">
    <name type="scientific">uncultured Thermomicrobiales bacterium</name>
    <dbReference type="NCBI Taxonomy" id="1645740"/>
    <lineage>
        <taxon>Bacteria</taxon>
        <taxon>Pseudomonadati</taxon>
        <taxon>Thermomicrobiota</taxon>
        <taxon>Thermomicrobia</taxon>
        <taxon>Thermomicrobiales</taxon>
        <taxon>environmental samples</taxon>
    </lineage>
</organism>
<dbReference type="Pfam" id="PF13537">
    <property type="entry name" value="GATase_7"/>
    <property type="match status" value="1"/>
</dbReference>
<dbReference type="InterPro" id="IPR029055">
    <property type="entry name" value="Ntn_hydrolases_N"/>
</dbReference>
<dbReference type="GO" id="GO:0009113">
    <property type="term" value="P:purine nucleobase biosynthetic process"/>
    <property type="evidence" value="ECO:0007669"/>
    <property type="project" value="UniProtKB-UniRule"/>
</dbReference>
<comment type="similarity">
    <text evidence="2 7 8">In the C-terminal section; belongs to the purine/pyrimidine phosphoribosyltransferase family.</text>
</comment>
<evidence type="ECO:0000256" key="7">
    <source>
        <dbReference type="HAMAP-Rule" id="MF_01931"/>
    </source>
</evidence>
<dbReference type="EC" id="2.4.2.14" evidence="7"/>
<keyword evidence="7" id="KW-0004">4Fe-4S</keyword>
<evidence type="ECO:0000256" key="3">
    <source>
        <dbReference type="ARBA" id="ARBA00022676"/>
    </source>
</evidence>
<keyword evidence="7 11" id="KW-0408">Iron</keyword>